<dbReference type="Pfam" id="PF17900">
    <property type="entry name" value="Peptidase_M1_N"/>
    <property type="match status" value="1"/>
</dbReference>
<feature type="binding site" evidence="9">
    <location>
        <position position="326"/>
    </location>
    <ligand>
        <name>Zn(2+)</name>
        <dbReference type="ChEBI" id="CHEBI:29105"/>
        <note>catalytic</note>
    </ligand>
</feature>
<dbReference type="InterPro" id="IPR027268">
    <property type="entry name" value="Peptidase_M4/M1_CTD_sf"/>
</dbReference>
<dbReference type="Pfam" id="PF01433">
    <property type="entry name" value="Peptidase_M1"/>
    <property type="match status" value="1"/>
</dbReference>
<name>A0AAV9GF53_9PEZI</name>
<dbReference type="PRINTS" id="PR00756">
    <property type="entry name" value="ALADIPTASE"/>
</dbReference>
<evidence type="ECO:0000256" key="11">
    <source>
        <dbReference type="RuleBase" id="RU364040"/>
    </source>
</evidence>
<dbReference type="InterPro" id="IPR014782">
    <property type="entry name" value="Peptidase_M1_dom"/>
</dbReference>
<keyword evidence="6 9" id="KW-0862">Zinc</keyword>
<dbReference type="CDD" id="cd09601">
    <property type="entry name" value="M1_APN-Q_like"/>
    <property type="match status" value="1"/>
</dbReference>
<evidence type="ECO:0000256" key="6">
    <source>
        <dbReference type="ARBA" id="ARBA00022833"/>
    </source>
</evidence>
<dbReference type="GO" id="GO:0006508">
    <property type="term" value="P:proteolysis"/>
    <property type="evidence" value="ECO:0007669"/>
    <property type="project" value="UniProtKB-KW"/>
</dbReference>
<dbReference type="Gene3D" id="1.25.50.20">
    <property type="match status" value="1"/>
</dbReference>
<evidence type="ECO:0000259" key="14">
    <source>
        <dbReference type="Pfam" id="PF17900"/>
    </source>
</evidence>
<dbReference type="InterPro" id="IPR042097">
    <property type="entry name" value="Aminopeptidase_N-like_N_sf"/>
</dbReference>
<dbReference type="FunFam" id="1.10.390.10:FF:000001">
    <property type="entry name" value="Aminopeptidase"/>
    <property type="match status" value="1"/>
</dbReference>
<feature type="site" description="Transition state stabilizer" evidence="10">
    <location>
        <position position="408"/>
    </location>
</feature>
<feature type="binding site" evidence="9">
    <location>
        <position position="345"/>
    </location>
    <ligand>
        <name>Zn(2+)</name>
        <dbReference type="ChEBI" id="CHEBI:29105"/>
        <note>catalytic</note>
    </ligand>
</feature>
<comment type="cofactor">
    <cofactor evidence="9 11">
        <name>Zn(2+)</name>
        <dbReference type="ChEBI" id="CHEBI:29105"/>
    </cofactor>
    <text evidence="9 11">Binds 1 zinc ion per subunit.</text>
</comment>
<dbReference type="InterPro" id="IPR045357">
    <property type="entry name" value="Aminopeptidase_N-like_N"/>
</dbReference>
<keyword evidence="16" id="KW-1185">Reference proteome</keyword>
<evidence type="ECO:0000313" key="15">
    <source>
        <dbReference type="EMBL" id="KAK4447424.1"/>
    </source>
</evidence>
<dbReference type="InterPro" id="IPR050344">
    <property type="entry name" value="Peptidase_M1_aminopeptidases"/>
</dbReference>
<dbReference type="GO" id="GO:0042277">
    <property type="term" value="F:peptide binding"/>
    <property type="evidence" value="ECO:0007669"/>
    <property type="project" value="TreeGrafter"/>
</dbReference>
<evidence type="ECO:0000256" key="2">
    <source>
        <dbReference type="ARBA" id="ARBA00022438"/>
    </source>
</evidence>
<dbReference type="InterPro" id="IPR034016">
    <property type="entry name" value="M1_APN-typ"/>
</dbReference>
<dbReference type="InterPro" id="IPR001930">
    <property type="entry name" value="Peptidase_M1"/>
</dbReference>
<evidence type="ECO:0000256" key="7">
    <source>
        <dbReference type="ARBA" id="ARBA00023049"/>
    </source>
</evidence>
<dbReference type="Gene3D" id="1.10.390.10">
    <property type="entry name" value="Neutral Protease Domain 2"/>
    <property type="match status" value="1"/>
</dbReference>
<dbReference type="GO" id="GO:0005737">
    <property type="term" value="C:cytoplasm"/>
    <property type="evidence" value="ECO:0007669"/>
    <property type="project" value="TreeGrafter"/>
</dbReference>
<dbReference type="SUPFAM" id="SSF63737">
    <property type="entry name" value="Leukotriene A4 hydrolase N-terminal domain"/>
    <property type="match status" value="1"/>
</dbReference>
<feature type="domain" description="Peptidase M1 membrane alanine aminopeptidase" evidence="12">
    <location>
        <begin position="250"/>
        <end position="467"/>
    </location>
</feature>
<dbReference type="Proteomes" id="UP001321760">
    <property type="component" value="Unassembled WGS sequence"/>
</dbReference>
<keyword evidence="5 11" id="KW-0378">Hydrolase</keyword>
<sequence>MADRDILPDNFKPAHYDLVIKDLDFNTWTYNGTVRIDGEVVKPTNEIVLNTLELKLLKATATVSQNKSDQSWESTGFSEDKKAQRATITFPEALPVSSKASVSIDFSGELNHDMAGFYRSQYKPAATPAASVPHDDEFHYMLSTQFEACDARRAFPCFDEPNLKATFDFTIEIPSDQVALSNMPVKHTQHVGCDKTLVSFERSPVMSTYLLAWAVGDFEYVEAFTDRTYEGKKIPVRVYTTRGLKEQGRWALQHAPKIIDYFSEQFEIDYPLPKSDILAVHEFTHGAMENWGLVTYRMTAILFDEKLSDSRFRNRIAYVVAHELAHQWFGNLVTMDWWDELWLNEGFATWAGWLATDHLHPDWEVWPQLVHEGLEDAFALDGMRASHPIQVAVRDALDVNQIFDKISYLKGCSMIRMLASNLGVKTFLKGIAIYLKKHAYGNAKTSALWDALSEASGTDVNTIMAPWIEKIGFPVVEVVEKGQEIAIKQSRFLRTGDVKAEDDQTTWWVPLSLKGKTGSQGIESLALTTKETSVSGVNEDFYLLNANATGFYRVNYPESRLKTLGTQLDRLSTEDKIFITSTAADLAFAGYSTTAAFLNFVQGLKNETHYRVLSQALDNLGVLKSIFGDDEDVKNGLQKLTLEVIGKALKNLGWDAKAGEDFNTGLLRKRLLVTAIANGHQETIDDGFSRWTAFRADPEKNSFPADLRSPVYRAAIRTDPAATVQALKHEWFTTPAIDGKEICLQVLSHVTDANIIKDVLLPFNFSISPPVAASDAVPAGDMHYLASGLSGNRVGRPLLWQYLRDNWDHVNAKLGGNPIILDRLVGLSLGRFSDYETLAEIEKFFASVSTKGFDRTLGAALDKIRARAAYKARDAGGLKAWLVENKYV</sequence>
<organism evidence="15 16">
    <name type="scientific">Podospora aff. communis PSN243</name>
    <dbReference type="NCBI Taxonomy" id="3040156"/>
    <lineage>
        <taxon>Eukaryota</taxon>
        <taxon>Fungi</taxon>
        <taxon>Dikarya</taxon>
        <taxon>Ascomycota</taxon>
        <taxon>Pezizomycotina</taxon>
        <taxon>Sordariomycetes</taxon>
        <taxon>Sordariomycetidae</taxon>
        <taxon>Sordariales</taxon>
        <taxon>Podosporaceae</taxon>
        <taxon>Podospora</taxon>
    </lineage>
</organism>
<comment type="similarity">
    <text evidence="1 11">Belongs to the peptidase M1 family.</text>
</comment>
<dbReference type="GO" id="GO:0043171">
    <property type="term" value="P:peptide catabolic process"/>
    <property type="evidence" value="ECO:0007669"/>
    <property type="project" value="TreeGrafter"/>
</dbReference>
<dbReference type="SUPFAM" id="SSF55486">
    <property type="entry name" value="Metalloproteases ('zincins'), catalytic domain"/>
    <property type="match status" value="1"/>
</dbReference>
<dbReference type="PANTHER" id="PTHR11533">
    <property type="entry name" value="PROTEASE M1 ZINC METALLOPROTEASE"/>
    <property type="match status" value="1"/>
</dbReference>
<dbReference type="InterPro" id="IPR024571">
    <property type="entry name" value="ERAP1-like_C_dom"/>
</dbReference>
<keyword evidence="3 11" id="KW-0645">Protease</keyword>
<protein>
    <recommendedName>
        <fullName evidence="11">Aminopeptidase</fullName>
        <ecNumber evidence="11">3.4.11.-</ecNumber>
    </recommendedName>
</protein>
<dbReference type="PANTHER" id="PTHR11533:SF171">
    <property type="entry name" value="AMINOPEPTIDASE"/>
    <property type="match status" value="1"/>
</dbReference>
<evidence type="ECO:0000259" key="13">
    <source>
        <dbReference type="Pfam" id="PF11838"/>
    </source>
</evidence>
<dbReference type="EMBL" id="MU865950">
    <property type="protein sequence ID" value="KAK4447424.1"/>
    <property type="molecule type" value="Genomic_DNA"/>
</dbReference>
<dbReference type="FunFam" id="2.60.40.1910:FF:000004">
    <property type="entry name" value="Aminopeptidase"/>
    <property type="match status" value="1"/>
</dbReference>
<dbReference type="Pfam" id="PF11838">
    <property type="entry name" value="ERAP1_C"/>
    <property type="match status" value="1"/>
</dbReference>
<dbReference type="GO" id="GO:0016020">
    <property type="term" value="C:membrane"/>
    <property type="evidence" value="ECO:0007669"/>
    <property type="project" value="TreeGrafter"/>
</dbReference>
<dbReference type="Gene3D" id="2.60.40.1910">
    <property type="match status" value="1"/>
</dbReference>
<keyword evidence="2 11" id="KW-0031">Aminopeptidase</keyword>
<evidence type="ECO:0000256" key="10">
    <source>
        <dbReference type="PIRSR" id="PIRSR634016-4"/>
    </source>
</evidence>
<evidence type="ECO:0000259" key="12">
    <source>
        <dbReference type="Pfam" id="PF01433"/>
    </source>
</evidence>
<dbReference type="FunFam" id="2.60.40.1730:FF:000002">
    <property type="entry name" value="Aminopeptidase"/>
    <property type="match status" value="1"/>
</dbReference>
<feature type="active site" description="Proton acceptor" evidence="8">
    <location>
        <position position="323"/>
    </location>
</feature>
<reference evidence="15" key="2">
    <citation type="submission" date="2023-05" db="EMBL/GenBank/DDBJ databases">
        <authorList>
            <consortium name="Lawrence Berkeley National Laboratory"/>
            <person name="Steindorff A."/>
            <person name="Hensen N."/>
            <person name="Bonometti L."/>
            <person name="Westerberg I."/>
            <person name="Brannstrom I.O."/>
            <person name="Guillou S."/>
            <person name="Cros-Aarteil S."/>
            <person name="Calhoun S."/>
            <person name="Haridas S."/>
            <person name="Kuo A."/>
            <person name="Mondo S."/>
            <person name="Pangilinan J."/>
            <person name="Riley R."/>
            <person name="Labutti K."/>
            <person name="Andreopoulos B."/>
            <person name="Lipzen A."/>
            <person name="Chen C."/>
            <person name="Yanf M."/>
            <person name="Daum C."/>
            <person name="Ng V."/>
            <person name="Clum A."/>
            <person name="Ohm R."/>
            <person name="Martin F."/>
            <person name="Silar P."/>
            <person name="Natvig D."/>
            <person name="Lalanne C."/>
            <person name="Gautier V."/>
            <person name="Ament-Velasquez S.L."/>
            <person name="Kruys A."/>
            <person name="Hutchinson M.I."/>
            <person name="Powell A.J."/>
            <person name="Barry K."/>
            <person name="Miller A.N."/>
            <person name="Grigoriev I.V."/>
            <person name="Debuchy R."/>
            <person name="Gladieux P."/>
            <person name="Thoren M.H."/>
            <person name="Johannesson H."/>
        </authorList>
    </citation>
    <scope>NUCLEOTIDE SEQUENCE</scope>
    <source>
        <strain evidence="15">PSN243</strain>
    </source>
</reference>
<evidence type="ECO:0000313" key="16">
    <source>
        <dbReference type="Proteomes" id="UP001321760"/>
    </source>
</evidence>
<keyword evidence="7 11" id="KW-0482">Metalloprotease</keyword>
<evidence type="ECO:0000256" key="8">
    <source>
        <dbReference type="PIRSR" id="PIRSR634016-1"/>
    </source>
</evidence>
<feature type="domain" description="Aminopeptidase N-like N-terminal" evidence="14">
    <location>
        <begin position="12"/>
        <end position="210"/>
    </location>
</feature>
<dbReference type="GO" id="GO:0070006">
    <property type="term" value="F:metalloaminopeptidase activity"/>
    <property type="evidence" value="ECO:0007669"/>
    <property type="project" value="TreeGrafter"/>
</dbReference>
<evidence type="ECO:0000256" key="5">
    <source>
        <dbReference type="ARBA" id="ARBA00022801"/>
    </source>
</evidence>
<evidence type="ECO:0000256" key="9">
    <source>
        <dbReference type="PIRSR" id="PIRSR634016-3"/>
    </source>
</evidence>
<evidence type="ECO:0000256" key="1">
    <source>
        <dbReference type="ARBA" id="ARBA00010136"/>
    </source>
</evidence>
<dbReference type="EC" id="3.4.11.-" evidence="11"/>
<accession>A0AAV9GF53</accession>
<feature type="binding site" evidence="9">
    <location>
        <position position="322"/>
    </location>
    <ligand>
        <name>Zn(2+)</name>
        <dbReference type="ChEBI" id="CHEBI:29105"/>
        <note>catalytic</note>
    </ligand>
</feature>
<dbReference type="AlphaFoldDB" id="A0AAV9GF53"/>
<dbReference type="Gene3D" id="2.60.40.1730">
    <property type="entry name" value="tricorn interacting facor f3 domain"/>
    <property type="match status" value="1"/>
</dbReference>
<comment type="caution">
    <text evidence="15">The sequence shown here is derived from an EMBL/GenBank/DDBJ whole genome shotgun (WGS) entry which is preliminary data.</text>
</comment>
<gene>
    <name evidence="15" type="ORF">QBC34DRAFT_303449</name>
</gene>
<feature type="domain" description="ERAP1-like C-terminal" evidence="13">
    <location>
        <begin position="541"/>
        <end position="866"/>
    </location>
</feature>
<evidence type="ECO:0000256" key="4">
    <source>
        <dbReference type="ARBA" id="ARBA00022723"/>
    </source>
</evidence>
<keyword evidence="4 9" id="KW-0479">Metal-binding</keyword>
<proteinExistence type="inferred from homology"/>
<dbReference type="GO" id="GO:0008270">
    <property type="term" value="F:zinc ion binding"/>
    <property type="evidence" value="ECO:0007669"/>
    <property type="project" value="UniProtKB-UniRule"/>
</dbReference>
<reference evidence="15" key="1">
    <citation type="journal article" date="2023" name="Mol. Phylogenet. Evol.">
        <title>Genome-scale phylogeny and comparative genomics of the fungal order Sordariales.</title>
        <authorList>
            <person name="Hensen N."/>
            <person name="Bonometti L."/>
            <person name="Westerberg I."/>
            <person name="Brannstrom I.O."/>
            <person name="Guillou S."/>
            <person name="Cros-Aarteil S."/>
            <person name="Calhoun S."/>
            <person name="Haridas S."/>
            <person name="Kuo A."/>
            <person name="Mondo S."/>
            <person name="Pangilinan J."/>
            <person name="Riley R."/>
            <person name="LaButti K."/>
            <person name="Andreopoulos B."/>
            <person name="Lipzen A."/>
            <person name="Chen C."/>
            <person name="Yan M."/>
            <person name="Daum C."/>
            <person name="Ng V."/>
            <person name="Clum A."/>
            <person name="Steindorff A."/>
            <person name="Ohm R.A."/>
            <person name="Martin F."/>
            <person name="Silar P."/>
            <person name="Natvig D.O."/>
            <person name="Lalanne C."/>
            <person name="Gautier V."/>
            <person name="Ament-Velasquez S.L."/>
            <person name="Kruys A."/>
            <person name="Hutchinson M.I."/>
            <person name="Powell A.J."/>
            <person name="Barry K."/>
            <person name="Miller A.N."/>
            <person name="Grigoriev I.V."/>
            <person name="Debuchy R."/>
            <person name="Gladieux P."/>
            <person name="Hiltunen Thoren M."/>
            <person name="Johannesson H."/>
        </authorList>
    </citation>
    <scope>NUCLEOTIDE SEQUENCE</scope>
    <source>
        <strain evidence="15">PSN243</strain>
    </source>
</reference>
<evidence type="ECO:0000256" key="3">
    <source>
        <dbReference type="ARBA" id="ARBA00022670"/>
    </source>
</evidence>